<evidence type="ECO:0000256" key="1">
    <source>
        <dbReference type="SAM" id="MobiDB-lite"/>
    </source>
</evidence>
<feature type="region of interest" description="Disordered" evidence="1">
    <location>
        <begin position="270"/>
        <end position="294"/>
    </location>
</feature>
<dbReference type="SMART" id="SM00671">
    <property type="entry name" value="SEL1"/>
    <property type="match status" value="4"/>
</dbReference>
<dbReference type="SUPFAM" id="SSF81901">
    <property type="entry name" value="HCP-like"/>
    <property type="match status" value="1"/>
</dbReference>
<dbReference type="Pfam" id="PF01471">
    <property type="entry name" value="PG_binding_1"/>
    <property type="match status" value="1"/>
</dbReference>
<reference evidence="3 4" key="1">
    <citation type="submission" date="2023-02" db="EMBL/GenBank/DDBJ databases">
        <title>Devosia algicola sp. nov., isolated from the phycosphere of marine algae.</title>
        <authorList>
            <person name="Kim J.M."/>
            <person name="Lee J.K."/>
            <person name="Choi B.J."/>
            <person name="Bayburt H."/>
            <person name="Jeon C.O."/>
        </authorList>
    </citation>
    <scope>NUCLEOTIDE SEQUENCE [LARGE SCALE GENOMIC DNA]</scope>
    <source>
        <strain evidence="3 4">G20-9</strain>
    </source>
</reference>
<evidence type="ECO:0000313" key="3">
    <source>
        <dbReference type="EMBL" id="WDR02621.1"/>
    </source>
</evidence>
<evidence type="ECO:0000259" key="2">
    <source>
        <dbReference type="Pfam" id="PF01471"/>
    </source>
</evidence>
<dbReference type="InterPro" id="IPR006597">
    <property type="entry name" value="Sel1-like"/>
</dbReference>
<name>A0ABY7YMT5_9HYPH</name>
<dbReference type="PANTHER" id="PTHR11102">
    <property type="entry name" value="SEL-1-LIKE PROTEIN"/>
    <property type="match status" value="1"/>
</dbReference>
<dbReference type="Pfam" id="PF08238">
    <property type="entry name" value="Sel1"/>
    <property type="match status" value="4"/>
</dbReference>
<feature type="compositionally biased region" description="Basic and acidic residues" evidence="1">
    <location>
        <begin position="167"/>
        <end position="177"/>
    </location>
</feature>
<dbReference type="SUPFAM" id="SSF47090">
    <property type="entry name" value="PGBD-like"/>
    <property type="match status" value="1"/>
</dbReference>
<feature type="compositionally biased region" description="Basic residues" evidence="1">
    <location>
        <begin position="157"/>
        <end position="166"/>
    </location>
</feature>
<dbReference type="Proteomes" id="UP001220530">
    <property type="component" value="Chromosome"/>
</dbReference>
<dbReference type="EMBL" id="CP118246">
    <property type="protein sequence ID" value="WDR02621.1"/>
    <property type="molecule type" value="Genomic_DNA"/>
</dbReference>
<gene>
    <name evidence="3" type="ORF">PSQ19_18925</name>
</gene>
<evidence type="ECO:0000313" key="4">
    <source>
        <dbReference type="Proteomes" id="UP001220530"/>
    </source>
</evidence>
<dbReference type="InterPro" id="IPR050767">
    <property type="entry name" value="Sel1_AlgK"/>
</dbReference>
<feature type="domain" description="Peptidoglycan binding-like" evidence="2">
    <location>
        <begin position="618"/>
        <end position="670"/>
    </location>
</feature>
<organism evidence="3 4">
    <name type="scientific">Devosia algicola</name>
    <dbReference type="NCBI Taxonomy" id="3026418"/>
    <lineage>
        <taxon>Bacteria</taxon>
        <taxon>Pseudomonadati</taxon>
        <taxon>Pseudomonadota</taxon>
        <taxon>Alphaproteobacteria</taxon>
        <taxon>Hyphomicrobiales</taxon>
        <taxon>Devosiaceae</taxon>
        <taxon>Devosia</taxon>
    </lineage>
</organism>
<dbReference type="Gene3D" id="1.25.40.10">
    <property type="entry name" value="Tetratricopeptide repeat domain"/>
    <property type="match status" value="1"/>
</dbReference>
<protein>
    <submittedName>
        <fullName evidence="3">SEL1-like repeat protein</fullName>
    </submittedName>
</protein>
<dbReference type="InterPro" id="IPR036365">
    <property type="entry name" value="PGBD-like_sf"/>
</dbReference>
<dbReference type="PANTHER" id="PTHR11102:SF160">
    <property type="entry name" value="ERAD-ASSOCIATED E3 UBIQUITIN-PROTEIN LIGASE COMPONENT HRD3"/>
    <property type="match status" value="1"/>
</dbReference>
<feature type="compositionally biased region" description="Basic and acidic residues" evidence="1">
    <location>
        <begin position="1"/>
        <end position="11"/>
    </location>
</feature>
<proteinExistence type="predicted"/>
<dbReference type="InterPro" id="IPR002477">
    <property type="entry name" value="Peptidoglycan-bd-like"/>
</dbReference>
<sequence length="675" mass="71878">MPNRPSDDGPLRDPGFPPATPAAAQTARRAHPGIEKRTNRLPPEVVAQMEFDPASVERPPRPQSSFETPADDPFSEVQSSTTASDEPKAASNAASTSTFVAAARRAQRAKQESTPSVMSNSIIGRALARVKANTEEEDTPDAASASDVEASGQEVVRKKRSLFARKPKVDRTPKSEQAEIAEAEMPTDQTPETPTKAGRFLGRRKEPKMEAAESVAQDQLDPTAPEHDFELTEDDADSPSFLMRYRRTLLLAAALAVVSMLALNLVLQRGGSADSTASPPDTGDATPAKTSMLDNSVDLATLPTEPRVISMVDSSTVGSIDPANTTRFSKTTSDMPPIPSAMAANALTSPETESAIADDLKLTSPILANTGDLANPAAAPNNVPAATEVVEFELAPESVGPLPLREAAAKGDARAQFEIGAIYSEGHAITQDYSSAATWYERAAAQGFAPAQYRLGNLYENGNGVEKNIEQAKLWYQRSAEAGNRMAMHNLAALYASGQLGDQKFDMAAEWFERAANRDMIDSQFNLGMLHARGLGVKQDLKASYKWFSLAARNGDADAIKARDDIARSLEADAVKEVSAEVATWKPTDIDLAANFAPIGTWSASFDPGETIKTKGVVSKVQTALLNLGFDIGTPDGVVGPKTADAIKAFERETGMSETGAINPRLLAVLGSQPV</sequence>
<keyword evidence="4" id="KW-1185">Reference proteome</keyword>
<feature type="region of interest" description="Disordered" evidence="1">
    <location>
        <begin position="1"/>
        <end position="233"/>
    </location>
</feature>
<dbReference type="InterPro" id="IPR011990">
    <property type="entry name" value="TPR-like_helical_dom_sf"/>
</dbReference>
<feature type="compositionally biased region" description="Polar residues" evidence="1">
    <location>
        <begin position="112"/>
        <end position="122"/>
    </location>
</feature>
<dbReference type="InterPro" id="IPR036366">
    <property type="entry name" value="PGBDSf"/>
</dbReference>
<dbReference type="Gene3D" id="1.10.101.10">
    <property type="entry name" value="PGBD-like superfamily/PGBD"/>
    <property type="match status" value="1"/>
</dbReference>
<dbReference type="RefSeq" id="WP_282219023.1">
    <property type="nucleotide sequence ID" value="NZ_CP118246.1"/>
</dbReference>
<accession>A0ABY7YMT5</accession>